<name>A0A096A986_9BACT</name>
<comment type="caution">
    <text evidence="1">The sequence shown here is derived from an EMBL/GenBank/DDBJ whole genome shotgun (WGS) entry which is preliminary data.</text>
</comment>
<dbReference type="RefSeq" id="WP_004356044.1">
    <property type="nucleotide sequence ID" value="NZ_JRNQ01000080.1"/>
</dbReference>
<proteinExistence type="predicted"/>
<dbReference type="GeneID" id="93331781"/>
<accession>A0A096A986</accession>
<reference evidence="1 2" key="1">
    <citation type="submission" date="2014-07" db="EMBL/GenBank/DDBJ databases">
        <authorList>
            <person name="McCorrison J."/>
            <person name="Sanka R."/>
            <person name="Torralba M."/>
            <person name="Gillis M."/>
            <person name="Haft D.H."/>
            <person name="Methe B."/>
            <person name="Sutton G."/>
            <person name="Nelson K.E."/>
        </authorList>
    </citation>
    <scope>NUCLEOTIDE SEQUENCE [LARGE SCALE GENOMIC DNA]</scope>
    <source>
        <strain evidence="1 2">DNF00320</strain>
    </source>
</reference>
<dbReference type="EMBL" id="JRNQ01000080">
    <property type="protein sequence ID" value="KGF43515.1"/>
    <property type="molecule type" value="Genomic_DNA"/>
</dbReference>
<organism evidence="1 2">
    <name type="scientific">Prevotella bivia DNF00320</name>
    <dbReference type="NCBI Taxonomy" id="1401068"/>
    <lineage>
        <taxon>Bacteria</taxon>
        <taxon>Pseudomonadati</taxon>
        <taxon>Bacteroidota</taxon>
        <taxon>Bacteroidia</taxon>
        <taxon>Bacteroidales</taxon>
        <taxon>Prevotellaceae</taxon>
        <taxon>Prevotella</taxon>
    </lineage>
</organism>
<evidence type="ECO:0000313" key="2">
    <source>
        <dbReference type="Proteomes" id="UP000029525"/>
    </source>
</evidence>
<evidence type="ECO:0008006" key="3">
    <source>
        <dbReference type="Google" id="ProtNLM"/>
    </source>
</evidence>
<evidence type="ECO:0000313" key="1">
    <source>
        <dbReference type="EMBL" id="KGF43515.1"/>
    </source>
</evidence>
<sequence>MMPMRMPNTWITDFSFREQTLYPQLCYVVYWLNSISMGNTFVADFKQLLSKYPSVRTRLLGFPHNWEQEPLWR</sequence>
<gene>
    <name evidence="1" type="ORF">HMPREF0647_09890</name>
</gene>
<dbReference type="AlphaFoldDB" id="A0A096A986"/>
<dbReference type="Proteomes" id="UP000029525">
    <property type="component" value="Unassembled WGS sequence"/>
</dbReference>
<dbReference type="OrthoDB" id="5363652at2"/>
<protein>
    <recommendedName>
        <fullName evidence="3">Abi-like protein</fullName>
    </recommendedName>
</protein>